<dbReference type="InterPro" id="IPR013216">
    <property type="entry name" value="Methyltransf_11"/>
</dbReference>
<sequence length="153" mass="17381">MGVAGDDQWGDLVTLDIDPSTGCDVVHDLDALPYPFEDAEFDEIYAFEVLEHFGRQGDWRGFFGQFAELHRVLKPGGLVFITVPSMAGPWVWGDPGHTRALPLECFWFLSQNHYAQVGTTSCTDYRHVWRGDFRIMSNEDDNVSLRLVLQKVT</sequence>
<accession>A0A6J5QTY9</accession>
<organism evidence="4">
    <name type="scientific">uncultured Caudovirales phage</name>
    <dbReference type="NCBI Taxonomy" id="2100421"/>
    <lineage>
        <taxon>Viruses</taxon>
        <taxon>Duplodnaviria</taxon>
        <taxon>Heunggongvirae</taxon>
        <taxon>Uroviricota</taxon>
        <taxon>Caudoviricetes</taxon>
        <taxon>Peduoviridae</taxon>
        <taxon>Maltschvirus</taxon>
        <taxon>Maltschvirus maltsch</taxon>
    </lineage>
</organism>
<evidence type="ECO:0000313" key="3">
    <source>
        <dbReference type="EMBL" id="CAB4178700.1"/>
    </source>
</evidence>
<dbReference type="EMBL" id="LR796970">
    <property type="protein sequence ID" value="CAB4178700.1"/>
    <property type="molecule type" value="Genomic_DNA"/>
</dbReference>
<dbReference type="Gene3D" id="3.40.50.150">
    <property type="entry name" value="Vaccinia Virus protein VP39"/>
    <property type="match status" value="1"/>
</dbReference>
<dbReference type="Pfam" id="PF08241">
    <property type="entry name" value="Methyltransf_11"/>
    <property type="match status" value="1"/>
</dbReference>
<dbReference type="SUPFAM" id="SSF53335">
    <property type="entry name" value="S-adenosyl-L-methionine-dependent methyltransferases"/>
    <property type="match status" value="1"/>
</dbReference>
<dbReference type="EMBL" id="LR797115">
    <property type="protein sequence ID" value="CAB4188050.1"/>
    <property type="molecule type" value="Genomic_DNA"/>
</dbReference>
<evidence type="ECO:0000313" key="2">
    <source>
        <dbReference type="EMBL" id="CAB4147817.1"/>
    </source>
</evidence>
<name>A0A6J5QTY9_9CAUD</name>
<proteinExistence type="predicted"/>
<dbReference type="InterPro" id="IPR029063">
    <property type="entry name" value="SAM-dependent_MTases_sf"/>
</dbReference>
<evidence type="ECO:0000259" key="1">
    <source>
        <dbReference type="Pfam" id="PF08241"/>
    </source>
</evidence>
<dbReference type="EMBL" id="LR797500">
    <property type="protein sequence ID" value="CAB4220284.1"/>
    <property type="molecule type" value="Genomic_DNA"/>
</dbReference>
<dbReference type="GO" id="GO:0008757">
    <property type="term" value="F:S-adenosylmethionine-dependent methyltransferase activity"/>
    <property type="evidence" value="ECO:0007669"/>
    <property type="project" value="InterPro"/>
</dbReference>
<protein>
    <submittedName>
        <fullName evidence="4">AdoMet_MTases domain containing protein</fullName>
    </submittedName>
</protein>
<feature type="domain" description="Methyltransferase type 11" evidence="1">
    <location>
        <begin position="27"/>
        <end position="81"/>
    </location>
</feature>
<gene>
    <name evidence="3" type="ORF">UFOVP1020_41</name>
    <name evidence="4" type="ORF">UFOVP1170_36</name>
    <name evidence="5" type="ORF">UFOVP1621_9</name>
    <name evidence="2" type="ORF">UFOVP512_46</name>
</gene>
<reference evidence="4" key="1">
    <citation type="submission" date="2020-05" db="EMBL/GenBank/DDBJ databases">
        <authorList>
            <person name="Chiriac C."/>
            <person name="Salcher M."/>
            <person name="Ghai R."/>
            <person name="Kavagutti S V."/>
        </authorList>
    </citation>
    <scope>NUCLEOTIDE SEQUENCE</scope>
</reference>
<evidence type="ECO:0000313" key="4">
    <source>
        <dbReference type="EMBL" id="CAB4188050.1"/>
    </source>
</evidence>
<evidence type="ECO:0000313" key="5">
    <source>
        <dbReference type="EMBL" id="CAB4220284.1"/>
    </source>
</evidence>
<dbReference type="EMBL" id="LR796488">
    <property type="protein sequence ID" value="CAB4147817.1"/>
    <property type="molecule type" value="Genomic_DNA"/>
</dbReference>